<dbReference type="OrthoDB" id="2430314at2759"/>
<keyword evidence="2" id="KW-1185">Reference proteome</keyword>
<reference evidence="1" key="1">
    <citation type="submission" date="2022-08" db="EMBL/GenBank/DDBJ databases">
        <authorList>
            <person name="Kallberg Y."/>
            <person name="Tangrot J."/>
            <person name="Rosling A."/>
        </authorList>
    </citation>
    <scope>NUCLEOTIDE SEQUENCE</scope>
    <source>
        <strain evidence="1">Wild A</strain>
    </source>
</reference>
<proteinExistence type="predicted"/>
<organism evidence="1 2">
    <name type="scientific">Funneliformis geosporum</name>
    <dbReference type="NCBI Taxonomy" id="1117311"/>
    <lineage>
        <taxon>Eukaryota</taxon>
        <taxon>Fungi</taxon>
        <taxon>Fungi incertae sedis</taxon>
        <taxon>Mucoromycota</taxon>
        <taxon>Glomeromycotina</taxon>
        <taxon>Glomeromycetes</taxon>
        <taxon>Glomerales</taxon>
        <taxon>Glomeraceae</taxon>
        <taxon>Funneliformis</taxon>
    </lineage>
</organism>
<feature type="non-terminal residue" evidence="1">
    <location>
        <position position="1"/>
    </location>
</feature>
<dbReference type="AlphaFoldDB" id="A0A9W4TBD4"/>
<dbReference type="EMBL" id="CAMKVN010016062">
    <property type="protein sequence ID" value="CAI2197310.1"/>
    <property type="molecule type" value="Genomic_DNA"/>
</dbReference>
<name>A0A9W4TBD4_9GLOM</name>
<accession>A0A9W4TBD4</accession>
<comment type="caution">
    <text evidence="1">The sequence shown here is derived from an EMBL/GenBank/DDBJ whole genome shotgun (WGS) entry which is preliminary data.</text>
</comment>
<gene>
    <name evidence="1" type="ORF">FWILDA_LOCUS18013</name>
</gene>
<protein>
    <submittedName>
        <fullName evidence="1">12058_t:CDS:1</fullName>
    </submittedName>
</protein>
<evidence type="ECO:0000313" key="1">
    <source>
        <dbReference type="EMBL" id="CAI2197310.1"/>
    </source>
</evidence>
<evidence type="ECO:0000313" key="2">
    <source>
        <dbReference type="Proteomes" id="UP001153678"/>
    </source>
</evidence>
<sequence length="86" mass="9818">FTESLFEVCLQFGIGEGTVILYTKRVIQAIVAQKETFIKWSILEERKKVHKGFEDLGGLKNIIRAVDGTHILMKNALNKDSEVYFT</sequence>
<dbReference type="Proteomes" id="UP001153678">
    <property type="component" value="Unassembled WGS sequence"/>
</dbReference>